<feature type="compositionally biased region" description="Basic and acidic residues" evidence="1">
    <location>
        <begin position="1"/>
        <end position="15"/>
    </location>
</feature>
<dbReference type="AlphaFoldDB" id="A0A140KZM4"/>
<feature type="region of interest" description="Disordered" evidence="1">
    <location>
        <begin position="76"/>
        <end position="99"/>
    </location>
</feature>
<proteinExistence type="predicted"/>
<sequence length="99" mass="10709">MEKMDRKNQNCHDEGNQNSKGTWKHGLLMILCCLLPILIIAGLPLFGIKGGILSSLAFLLCPLMHIAMMFMMRKSGHGGSCHGRADNDNAVDGGGQRGN</sequence>
<dbReference type="STRING" id="520762.AN619_29140"/>
<gene>
    <name evidence="3" type="ORF">AN619_29140</name>
</gene>
<keyword evidence="2" id="KW-1133">Transmembrane helix</keyword>
<protein>
    <recommendedName>
        <fullName evidence="5">DUF2933 domain-containing protein</fullName>
    </recommendedName>
</protein>
<dbReference type="RefSeq" id="WP_157065033.1">
    <property type="nucleotide sequence ID" value="NZ_LOEE01000078.1"/>
</dbReference>
<evidence type="ECO:0000256" key="2">
    <source>
        <dbReference type="SAM" id="Phobius"/>
    </source>
</evidence>
<dbReference type="OrthoDB" id="2989509at2"/>
<keyword evidence="2" id="KW-0472">Membrane</keyword>
<evidence type="ECO:0000313" key="4">
    <source>
        <dbReference type="Proteomes" id="UP000070456"/>
    </source>
</evidence>
<evidence type="ECO:0000256" key="1">
    <source>
        <dbReference type="SAM" id="MobiDB-lite"/>
    </source>
</evidence>
<evidence type="ECO:0008006" key="5">
    <source>
        <dbReference type="Google" id="ProtNLM"/>
    </source>
</evidence>
<feature type="transmembrane region" description="Helical" evidence="2">
    <location>
        <begin position="52"/>
        <end position="72"/>
    </location>
</feature>
<feature type="region of interest" description="Disordered" evidence="1">
    <location>
        <begin position="1"/>
        <end position="21"/>
    </location>
</feature>
<reference evidence="3 4" key="1">
    <citation type="submission" date="2015-12" db="EMBL/GenBank/DDBJ databases">
        <title>Draft genome sequence of the thermoanaerobe Thermotalea metallivorans, an isolate from the runoff channel of the Great Artesian Basin, Australia.</title>
        <authorList>
            <person name="Patel B.K."/>
        </authorList>
    </citation>
    <scope>NUCLEOTIDE SEQUENCE [LARGE SCALE GENOMIC DNA]</scope>
    <source>
        <strain evidence="3 4">B2-1</strain>
    </source>
</reference>
<dbReference type="EMBL" id="LOEE01000078">
    <property type="protein sequence ID" value="KXG73749.1"/>
    <property type="molecule type" value="Genomic_DNA"/>
</dbReference>
<accession>A0A140KZM4</accession>
<feature type="transmembrane region" description="Helical" evidence="2">
    <location>
        <begin position="27"/>
        <end position="46"/>
    </location>
</feature>
<dbReference type="Proteomes" id="UP000070456">
    <property type="component" value="Unassembled WGS sequence"/>
</dbReference>
<evidence type="ECO:0000313" key="3">
    <source>
        <dbReference type="EMBL" id="KXG73749.1"/>
    </source>
</evidence>
<comment type="caution">
    <text evidence="3">The sequence shown here is derived from an EMBL/GenBank/DDBJ whole genome shotgun (WGS) entry which is preliminary data.</text>
</comment>
<keyword evidence="4" id="KW-1185">Reference proteome</keyword>
<name>A0A140KZM4_9FIRM</name>
<keyword evidence="2" id="KW-0812">Transmembrane</keyword>
<organism evidence="3 4">
    <name type="scientific">Thermotalea metallivorans</name>
    <dbReference type="NCBI Taxonomy" id="520762"/>
    <lineage>
        <taxon>Bacteria</taxon>
        <taxon>Bacillati</taxon>
        <taxon>Bacillota</taxon>
        <taxon>Clostridia</taxon>
        <taxon>Peptostreptococcales</taxon>
        <taxon>Thermotaleaceae</taxon>
        <taxon>Thermotalea</taxon>
    </lineage>
</organism>